<reference evidence="1" key="1">
    <citation type="submission" date="2018-05" db="EMBL/GenBank/DDBJ databases">
        <authorList>
            <person name="Lanie J.A."/>
            <person name="Ng W.-L."/>
            <person name="Kazmierczak K.M."/>
            <person name="Andrzejewski T.M."/>
            <person name="Davidsen T.M."/>
            <person name="Wayne K.J."/>
            <person name="Tettelin H."/>
            <person name="Glass J.I."/>
            <person name="Rusch D."/>
            <person name="Podicherti R."/>
            <person name="Tsui H.-C.T."/>
            <person name="Winkler M.E."/>
        </authorList>
    </citation>
    <scope>NUCLEOTIDE SEQUENCE</scope>
</reference>
<evidence type="ECO:0008006" key="2">
    <source>
        <dbReference type="Google" id="ProtNLM"/>
    </source>
</evidence>
<accession>A0A381ZYB2</accession>
<feature type="non-terminal residue" evidence="1">
    <location>
        <position position="1"/>
    </location>
</feature>
<evidence type="ECO:0000313" key="1">
    <source>
        <dbReference type="EMBL" id="SVA94298.1"/>
    </source>
</evidence>
<dbReference type="EMBL" id="UINC01023172">
    <property type="protein sequence ID" value="SVA94298.1"/>
    <property type="molecule type" value="Genomic_DNA"/>
</dbReference>
<sequence length="252" mass="27355">VGAGQLGSRHLQGLVTCSHRLRIQVVDPAPDALKTATDRWTAMGGAEGCHEVSFHQGIGEVSRQVEIAIVATTAFRRSEVIEAIGAHADVGLWILEKVLAQGEEELRRIVTAVGASMAWVNTWGRSTPWYQQIRGSEPVSPIRFHVGGASWGMACNAIHFLDLMCWWTGEELVDVDAAGLDDEWLIGKRPGFMEISGELVARYSGGSTGVLRAGRPPDAGTPAGWDVVDALDVEWSSGHWRIKRPHSEEDGL</sequence>
<dbReference type="InterPro" id="IPR036291">
    <property type="entry name" value="NAD(P)-bd_dom_sf"/>
</dbReference>
<protein>
    <recommendedName>
        <fullName evidence="2">Gfo/Idh/MocA-like oxidoreductase N-terminal domain-containing protein</fullName>
    </recommendedName>
</protein>
<name>A0A381ZYB2_9ZZZZ</name>
<feature type="non-terminal residue" evidence="1">
    <location>
        <position position="252"/>
    </location>
</feature>
<gene>
    <name evidence="1" type="ORF">METZ01_LOCUS147152</name>
</gene>
<proteinExistence type="predicted"/>
<dbReference type="SUPFAM" id="SSF51735">
    <property type="entry name" value="NAD(P)-binding Rossmann-fold domains"/>
    <property type="match status" value="1"/>
</dbReference>
<dbReference type="Gene3D" id="3.40.50.720">
    <property type="entry name" value="NAD(P)-binding Rossmann-like Domain"/>
    <property type="match status" value="1"/>
</dbReference>
<organism evidence="1">
    <name type="scientific">marine metagenome</name>
    <dbReference type="NCBI Taxonomy" id="408172"/>
    <lineage>
        <taxon>unclassified sequences</taxon>
        <taxon>metagenomes</taxon>
        <taxon>ecological metagenomes</taxon>
    </lineage>
</organism>
<dbReference type="AlphaFoldDB" id="A0A381ZYB2"/>
<dbReference type="Gene3D" id="3.30.360.10">
    <property type="entry name" value="Dihydrodipicolinate Reductase, domain 2"/>
    <property type="match status" value="1"/>
</dbReference>